<name>A0ABV8DYW8_9NOCA</name>
<dbReference type="InterPro" id="IPR001753">
    <property type="entry name" value="Enoyl-CoA_hydra/iso"/>
</dbReference>
<sequence length="358" mass="36988">MTPPPTLAAVSVAQLADTALGASFSTLDSAGVPSTPLLVVDLDGTEWDAATVEAACAVLADPASPLAVGIATRRPPRAADSLLAALTCTLAPEEWSPQVVAEPDSLPLIAAAVERAPLAALAMNGLLRLTAGAPVASGLVAESLAYSMLLAGDEFAAWRAARPVRPVPDPVAPPVLAERTGDRLDLTLNRPERRNAFAREVRDALLEALDIAALDPGVTEVHLHGAGPDFCSGGDLDEFGTATHAPTSHAVRLQRSAGYALHRLAVRPGTTVHAHLHGSCIGAGLEVPAFATRVHVAADARLRLPELSMGLVPGAGGTVGVVHRVGRWRAAWMVLTGAHVDAETAVRWGLADTLRDRG</sequence>
<reference evidence="3" key="1">
    <citation type="journal article" date="2019" name="Int. J. Syst. Evol. Microbiol.">
        <title>The Global Catalogue of Microorganisms (GCM) 10K type strain sequencing project: providing services to taxonomists for standard genome sequencing and annotation.</title>
        <authorList>
            <consortium name="The Broad Institute Genomics Platform"/>
            <consortium name="The Broad Institute Genome Sequencing Center for Infectious Disease"/>
            <person name="Wu L."/>
            <person name="Ma J."/>
        </authorList>
    </citation>
    <scope>NUCLEOTIDE SEQUENCE [LARGE SCALE GENOMIC DNA]</scope>
    <source>
        <strain evidence="3">CGMCC 4.7330</strain>
    </source>
</reference>
<dbReference type="RefSeq" id="WP_378614904.1">
    <property type="nucleotide sequence ID" value="NZ_JBHSAX010000019.1"/>
</dbReference>
<comment type="similarity">
    <text evidence="1">Belongs to the enoyl-CoA hydratase/isomerase family.</text>
</comment>
<dbReference type="CDD" id="cd06558">
    <property type="entry name" value="crotonase-like"/>
    <property type="match status" value="1"/>
</dbReference>
<dbReference type="EMBL" id="JBHSAX010000019">
    <property type="protein sequence ID" value="MFC3965153.1"/>
    <property type="molecule type" value="Genomic_DNA"/>
</dbReference>
<accession>A0ABV8DYW8</accession>
<dbReference type="InterPro" id="IPR029045">
    <property type="entry name" value="ClpP/crotonase-like_dom_sf"/>
</dbReference>
<organism evidence="2 3">
    <name type="scientific">Nocardia jiangsuensis</name>
    <dbReference type="NCBI Taxonomy" id="1691563"/>
    <lineage>
        <taxon>Bacteria</taxon>
        <taxon>Bacillati</taxon>
        <taxon>Actinomycetota</taxon>
        <taxon>Actinomycetes</taxon>
        <taxon>Mycobacteriales</taxon>
        <taxon>Nocardiaceae</taxon>
        <taxon>Nocardia</taxon>
    </lineage>
</organism>
<keyword evidence="3" id="KW-1185">Reference proteome</keyword>
<dbReference type="Pfam" id="PF00378">
    <property type="entry name" value="ECH_1"/>
    <property type="match status" value="1"/>
</dbReference>
<dbReference type="Gene3D" id="3.90.226.10">
    <property type="entry name" value="2-enoyl-CoA Hydratase, Chain A, domain 1"/>
    <property type="match status" value="1"/>
</dbReference>
<dbReference type="PANTHER" id="PTHR42964">
    <property type="entry name" value="ENOYL-COA HYDRATASE"/>
    <property type="match status" value="1"/>
</dbReference>
<dbReference type="SUPFAM" id="SSF52096">
    <property type="entry name" value="ClpP/crotonase"/>
    <property type="match status" value="1"/>
</dbReference>
<dbReference type="Proteomes" id="UP001595696">
    <property type="component" value="Unassembled WGS sequence"/>
</dbReference>
<proteinExistence type="inferred from homology"/>
<protein>
    <submittedName>
        <fullName evidence="2">Enoyl-CoA hydratase/isomerase family protein</fullName>
    </submittedName>
</protein>
<comment type="caution">
    <text evidence="2">The sequence shown here is derived from an EMBL/GenBank/DDBJ whole genome shotgun (WGS) entry which is preliminary data.</text>
</comment>
<evidence type="ECO:0000313" key="3">
    <source>
        <dbReference type="Proteomes" id="UP001595696"/>
    </source>
</evidence>
<dbReference type="PANTHER" id="PTHR42964:SF1">
    <property type="entry name" value="POLYKETIDE BIOSYNTHESIS ENOYL-COA HYDRATASE PKSH-RELATED"/>
    <property type="match status" value="1"/>
</dbReference>
<evidence type="ECO:0000256" key="1">
    <source>
        <dbReference type="ARBA" id="ARBA00005254"/>
    </source>
</evidence>
<gene>
    <name evidence="2" type="ORF">ACFO0B_24465</name>
</gene>
<dbReference type="InterPro" id="IPR051683">
    <property type="entry name" value="Enoyl-CoA_Hydratase/Isomerase"/>
</dbReference>
<evidence type="ECO:0000313" key="2">
    <source>
        <dbReference type="EMBL" id="MFC3965153.1"/>
    </source>
</evidence>